<evidence type="ECO:0000256" key="4">
    <source>
        <dbReference type="ARBA" id="ARBA00022679"/>
    </source>
</evidence>
<comment type="catalytic activity">
    <reaction evidence="1">
        <text>ATP + protein L-histidine = ADP + protein N-phospho-L-histidine.</text>
        <dbReference type="EC" id="2.7.13.3"/>
    </reaction>
</comment>
<dbReference type="GO" id="GO:0005524">
    <property type="term" value="F:ATP binding"/>
    <property type="evidence" value="ECO:0007669"/>
    <property type="project" value="UniProtKB-KW"/>
</dbReference>
<evidence type="ECO:0000256" key="7">
    <source>
        <dbReference type="ARBA" id="ARBA00022840"/>
    </source>
</evidence>
<evidence type="ECO:0000256" key="2">
    <source>
        <dbReference type="ARBA" id="ARBA00012438"/>
    </source>
</evidence>
<keyword evidence="9" id="KW-0812">Transmembrane</keyword>
<comment type="caution">
    <text evidence="11">The sequence shown here is derived from an EMBL/GenBank/DDBJ whole genome shotgun (WGS) entry which is preliminary data.</text>
</comment>
<sequence>MRRNHRAHLQSAAYVVPGVVGVFAGWAGPTGMPWWDVLGVEPNHRWHLVTLAAMGGVMVMKIRRPTVALVLGCACVAVDLSFGLSLGVLICLTDLIYNHGIRAPARRVKATERVLGVLVVSLVAAALVFNTLGAALNMLLLATAILMVPLWWAAEVRRGYPAFVEDQVRHRLEGERHSVLITEQKRRRASAVEAERRRMARELHDIVSSQVASIALTSGAVLNSPPEAERDRHALGVIRASSVKAMDELRHMVHMLRSQSGEDDDATSLLTETTWDRVLAEARWQGLSVEVDGQPPEDLEAGVRTVLVRVLHESLINALRHGQGTVDVKVHAARRQLMLTVESDLRDATEPVSDQGTGTGIIAMRERVHSIGGTFSAGKSRERWTVQAELPLARHAVVKASRS</sequence>
<feature type="transmembrane region" description="Helical" evidence="9">
    <location>
        <begin position="67"/>
        <end position="92"/>
    </location>
</feature>
<dbReference type="InterPro" id="IPR036890">
    <property type="entry name" value="HATPase_C_sf"/>
</dbReference>
<keyword evidence="9" id="KW-0472">Membrane</keyword>
<keyword evidence="8" id="KW-0902">Two-component regulatory system</keyword>
<dbReference type="GO" id="GO:0046983">
    <property type="term" value="F:protein dimerization activity"/>
    <property type="evidence" value="ECO:0007669"/>
    <property type="project" value="InterPro"/>
</dbReference>
<dbReference type="OrthoDB" id="227596at2"/>
<evidence type="ECO:0000256" key="3">
    <source>
        <dbReference type="ARBA" id="ARBA00022553"/>
    </source>
</evidence>
<accession>A0A5R9BB73</accession>
<keyword evidence="12" id="KW-1185">Reference proteome</keyword>
<feature type="transmembrane region" description="Helical" evidence="9">
    <location>
        <begin position="113"/>
        <end position="129"/>
    </location>
</feature>
<dbReference type="GO" id="GO:0000155">
    <property type="term" value="F:phosphorelay sensor kinase activity"/>
    <property type="evidence" value="ECO:0007669"/>
    <property type="project" value="InterPro"/>
</dbReference>
<gene>
    <name evidence="11" type="ORF">FEF26_10095</name>
</gene>
<keyword evidence="4" id="KW-0808">Transferase</keyword>
<protein>
    <recommendedName>
        <fullName evidence="2">histidine kinase</fullName>
        <ecNumber evidence="2">2.7.13.3</ecNumber>
    </recommendedName>
</protein>
<dbReference type="PANTHER" id="PTHR24421:SF10">
    <property type="entry name" value="NITRATE_NITRITE SENSOR PROTEIN NARQ"/>
    <property type="match status" value="1"/>
</dbReference>
<keyword evidence="6" id="KW-0418">Kinase</keyword>
<evidence type="ECO:0000256" key="6">
    <source>
        <dbReference type="ARBA" id="ARBA00022777"/>
    </source>
</evidence>
<keyword evidence="9" id="KW-1133">Transmembrane helix</keyword>
<dbReference type="Pfam" id="PF07730">
    <property type="entry name" value="HisKA_3"/>
    <property type="match status" value="1"/>
</dbReference>
<keyword evidence="3" id="KW-0597">Phosphoprotein</keyword>
<evidence type="ECO:0000256" key="9">
    <source>
        <dbReference type="SAM" id="Phobius"/>
    </source>
</evidence>
<proteinExistence type="predicted"/>
<keyword evidence="7" id="KW-0067">ATP-binding</keyword>
<evidence type="ECO:0000256" key="8">
    <source>
        <dbReference type="ARBA" id="ARBA00023012"/>
    </source>
</evidence>
<dbReference type="Gene3D" id="1.20.5.1930">
    <property type="match status" value="1"/>
</dbReference>
<dbReference type="PANTHER" id="PTHR24421">
    <property type="entry name" value="NITRATE/NITRITE SENSOR PROTEIN NARX-RELATED"/>
    <property type="match status" value="1"/>
</dbReference>
<dbReference type="AlphaFoldDB" id="A0A5R9BB73"/>
<dbReference type="InterPro" id="IPR011712">
    <property type="entry name" value="Sig_transdc_His_kin_sub3_dim/P"/>
</dbReference>
<evidence type="ECO:0000259" key="10">
    <source>
        <dbReference type="Pfam" id="PF07730"/>
    </source>
</evidence>
<reference evidence="11 12" key="1">
    <citation type="submission" date="2019-05" db="EMBL/GenBank/DDBJ databases">
        <title>Nesterenkonia sp. GY074 isolated from the Southern Atlantic Ocean.</title>
        <authorList>
            <person name="Zhang G."/>
        </authorList>
    </citation>
    <scope>NUCLEOTIDE SEQUENCE [LARGE SCALE GENOMIC DNA]</scope>
    <source>
        <strain evidence="11 12">GY074</strain>
    </source>
</reference>
<dbReference type="EC" id="2.7.13.3" evidence="2"/>
<evidence type="ECO:0000256" key="5">
    <source>
        <dbReference type="ARBA" id="ARBA00022741"/>
    </source>
</evidence>
<evidence type="ECO:0000313" key="12">
    <source>
        <dbReference type="Proteomes" id="UP000310458"/>
    </source>
</evidence>
<evidence type="ECO:0000256" key="1">
    <source>
        <dbReference type="ARBA" id="ARBA00000085"/>
    </source>
</evidence>
<feature type="transmembrane region" description="Helical" evidence="9">
    <location>
        <begin position="12"/>
        <end position="35"/>
    </location>
</feature>
<dbReference type="RefSeq" id="WP_138253412.1">
    <property type="nucleotide sequence ID" value="NZ_VAVZ01000026.1"/>
</dbReference>
<dbReference type="EMBL" id="VAVZ01000026">
    <property type="protein sequence ID" value="TLP95857.1"/>
    <property type="molecule type" value="Genomic_DNA"/>
</dbReference>
<evidence type="ECO:0000313" key="11">
    <source>
        <dbReference type="EMBL" id="TLP95857.1"/>
    </source>
</evidence>
<dbReference type="Proteomes" id="UP000310458">
    <property type="component" value="Unassembled WGS sequence"/>
</dbReference>
<dbReference type="CDD" id="cd16917">
    <property type="entry name" value="HATPase_UhpB-NarQ-NarX-like"/>
    <property type="match status" value="1"/>
</dbReference>
<organism evidence="11 12">
    <name type="scientific">Nesterenkonia salmonea</name>
    <dbReference type="NCBI Taxonomy" id="1804987"/>
    <lineage>
        <taxon>Bacteria</taxon>
        <taxon>Bacillati</taxon>
        <taxon>Actinomycetota</taxon>
        <taxon>Actinomycetes</taxon>
        <taxon>Micrococcales</taxon>
        <taxon>Micrococcaceae</taxon>
        <taxon>Nesterenkonia</taxon>
    </lineage>
</organism>
<dbReference type="GO" id="GO:0016020">
    <property type="term" value="C:membrane"/>
    <property type="evidence" value="ECO:0007669"/>
    <property type="project" value="InterPro"/>
</dbReference>
<name>A0A5R9BB73_9MICC</name>
<dbReference type="InterPro" id="IPR050482">
    <property type="entry name" value="Sensor_HK_TwoCompSys"/>
</dbReference>
<dbReference type="SUPFAM" id="SSF55874">
    <property type="entry name" value="ATPase domain of HSP90 chaperone/DNA topoisomerase II/histidine kinase"/>
    <property type="match status" value="1"/>
</dbReference>
<dbReference type="Gene3D" id="3.30.565.10">
    <property type="entry name" value="Histidine kinase-like ATPase, C-terminal domain"/>
    <property type="match status" value="1"/>
</dbReference>
<keyword evidence="5" id="KW-0547">Nucleotide-binding</keyword>
<feature type="domain" description="Signal transduction histidine kinase subgroup 3 dimerisation and phosphoacceptor" evidence="10">
    <location>
        <begin position="195"/>
        <end position="259"/>
    </location>
</feature>